<accession>A0A6C0AEW8</accession>
<protein>
    <recommendedName>
        <fullName evidence="2">Sulfotransferase domain-containing protein</fullName>
    </recommendedName>
</protein>
<evidence type="ECO:0000313" key="1">
    <source>
        <dbReference type="EMBL" id="QHS77915.1"/>
    </source>
</evidence>
<name>A0A6C0AEW8_9ZZZZ</name>
<dbReference type="AlphaFoldDB" id="A0A6C0AEW8"/>
<organism evidence="1">
    <name type="scientific">viral metagenome</name>
    <dbReference type="NCBI Taxonomy" id="1070528"/>
    <lineage>
        <taxon>unclassified sequences</taxon>
        <taxon>metagenomes</taxon>
        <taxon>organismal metagenomes</taxon>
    </lineage>
</organism>
<dbReference type="EMBL" id="MN740593">
    <property type="protein sequence ID" value="QHS77915.1"/>
    <property type="molecule type" value="Genomic_DNA"/>
</dbReference>
<proteinExistence type="predicted"/>
<evidence type="ECO:0008006" key="2">
    <source>
        <dbReference type="Google" id="ProtNLM"/>
    </source>
</evidence>
<reference evidence="1" key="1">
    <citation type="journal article" date="2020" name="Nature">
        <title>Giant virus diversity and host interactions through global metagenomics.</title>
        <authorList>
            <person name="Schulz F."/>
            <person name="Roux S."/>
            <person name="Paez-Espino D."/>
            <person name="Jungbluth S."/>
            <person name="Walsh D.A."/>
            <person name="Denef V.J."/>
            <person name="McMahon K.D."/>
            <person name="Konstantinidis K.T."/>
            <person name="Eloe-Fadrosh E.A."/>
            <person name="Kyrpides N.C."/>
            <person name="Woyke T."/>
        </authorList>
    </citation>
    <scope>NUCLEOTIDE SEQUENCE</scope>
    <source>
        <strain evidence="1">GVMAG-S-1021933-23</strain>
    </source>
</reference>
<sequence length="229" mass="28063">MERNYNCFIFCGGKCGSHTLLYTMKERGFNCFHVHNNHNYQDRFQNIINKTGCQDVLSFIKYQKSKKIYIIDSYRDPIERTISSFFNNIEFHIGKDYLSVDMEILIIKFNEIFRNKIENYHLCIIEVEYDFFKKYYIKEIDNLVFIKLRFKDINEWSDILSSIFNKQIKLVNENISENKEYFDLYNKFKKKYKVPIDILNEVIQEKTFKKYNTPEEQEMYYEMWKSKSF</sequence>